<feature type="transmembrane region" description="Helical" evidence="2">
    <location>
        <begin position="45"/>
        <end position="62"/>
    </location>
</feature>
<gene>
    <name evidence="3" type="ORF">PENTCL1PPCAC_6099</name>
</gene>
<evidence type="ECO:0000256" key="1">
    <source>
        <dbReference type="SAM" id="MobiDB-lite"/>
    </source>
</evidence>
<dbReference type="Proteomes" id="UP001432027">
    <property type="component" value="Unassembled WGS sequence"/>
</dbReference>
<protein>
    <recommendedName>
        <fullName evidence="5">Ribosomal protein</fullName>
    </recommendedName>
</protein>
<keyword evidence="2" id="KW-1133">Transmembrane helix</keyword>
<reference evidence="3" key="1">
    <citation type="submission" date="2023-10" db="EMBL/GenBank/DDBJ databases">
        <title>Genome assembly of Pristionchus species.</title>
        <authorList>
            <person name="Yoshida K."/>
            <person name="Sommer R.J."/>
        </authorList>
    </citation>
    <scope>NUCLEOTIDE SEQUENCE</scope>
    <source>
        <strain evidence="3">RS0144</strain>
    </source>
</reference>
<dbReference type="AlphaFoldDB" id="A0AAV5SRH0"/>
<evidence type="ECO:0000256" key="2">
    <source>
        <dbReference type="SAM" id="Phobius"/>
    </source>
</evidence>
<feature type="region of interest" description="Disordered" evidence="1">
    <location>
        <begin position="1"/>
        <end position="27"/>
    </location>
</feature>
<keyword evidence="2" id="KW-0812">Transmembrane</keyword>
<keyword evidence="2" id="KW-0472">Membrane</keyword>
<evidence type="ECO:0000313" key="3">
    <source>
        <dbReference type="EMBL" id="GMS83924.1"/>
    </source>
</evidence>
<evidence type="ECO:0000313" key="4">
    <source>
        <dbReference type="Proteomes" id="UP001432027"/>
    </source>
</evidence>
<comment type="caution">
    <text evidence="3">The sequence shown here is derived from an EMBL/GenBank/DDBJ whole genome shotgun (WGS) entry which is preliminary data.</text>
</comment>
<evidence type="ECO:0008006" key="5">
    <source>
        <dbReference type="Google" id="ProtNLM"/>
    </source>
</evidence>
<keyword evidence="4" id="KW-1185">Reference proteome</keyword>
<feature type="non-terminal residue" evidence="3">
    <location>
        <position position="1"/>
    </location>
</feature>
<organism evidence="3 4">
    <name type="scientific">Pristionchus entomophagus</name>
    <dbReference type="NCBI Taxonomy" id="358040"/>
    <lineage>
        <taxon>Eukaryota</taxon>
        <taxon>Metazoa</taxon>
        <taxon>Ecdysozoa</taxon>
        <taxon>Nematoda</taxon>
        <taxon>Chromadorea</taxon>
        <taxon>Rhabditida</taxon>
        <taxon>Rhabditina</taxon>
        <taxon>Diplogasteromorpha</taxon>
        <taxon>Diplogasteroidea</taxon>
        <taxon>Neodiplogasteridae</taxon>
        <taxon>Pristionchus</taxon>
    </lineage>
</organism>
<name>A0AAV5SRH0_9BILA</name>
<sequence length="121" mass="13182">LESAVEGNSKSPTKLSTPRKNKKSPPNFKFCCGCHCKTAVRLFSVFRAFITAIVLVTVIVSHEITQKETSDSMISSSSISVWLKLLSISSLLLSSGREHLPPREPVFLAMAWQKLSSASSG</sequence>
<feature type="compositionally biased region" description="Polar residues" evidence="1">
    <location>
        <begin position="1"/>
        <end position="16"/>
    </location>
</feature>
<dbReference type="EMBL" id="BTSX01000002">
    <property type="protein sequence ID" value="GMS83924.1"/>
    <property type="molecule type" value="Genomic_DNA"/>
</dbReference>
<proteinExistence type="predicted"/>
<accession>A0AAV5SRH0</accession>